<feature type="domain" description="A-factor biosynthesis hotdog" evidence="2">
    <location>
        <begin position="201"/>
        <end position="327"/>
    </location>
</feature>
<protein>
    <submittedName>
        <fullName evidence="3">ScbA/BarX family gamma-butyrolactone biosynthesis protein</fullName>
    </submittedName>
</protein>
<feature type="domain" description="A-factor biosynthesis hotdog" evidence="2">
    <location>
        <begin position="31"/>
        <end position="166"/>
    </location>
</feature>
<name>A0ABP7XQ04_9ACTN</name>
<gene>
    <name evidence="3" type="ORF">GCM10022285_05060</name>
</gene>
<proteinExistence type="predicted"/>
<dbReference type="Pfam" id="PF03756">
    <property type="entry name" value="AfsA"/>
    <property type="match status" value="2"/>
</dbReference>
<dbReference type="EMBL" id="BAABBU010000004">
    <property type="protein sequence ID" value="GAA4123659.1"/>
    <property type="molecule type" value="Genomic_DNA"/>
</dbReference>
<keyword evidence="4" id="KW-1185">Reference proteome</keyword>
<reference evidence="4" key="1">
    <citation type="journal article" date="2019" name="Int. J. Syst. Evol. Microbiol.">
        <title>The Global Catalogue of Microorganisms (GCM) 10K type strain sequencing project: providing services to taxonomists for standard genome sequencing and annotation.</title>
        <authorList>
            <consortium name="The Broad Institute Genomics Platform"/>
            <consortium name="The Broad Institute Genome Sequencing Center for Infectious Disease"/>
            <person name="Wu L."/>
            <person name="Ma J."/>
        </authorList>
    </citation>
    <scope>NUCLEOTIDE SEQUENCE [LARGE SCALE GENOMIC DNA]</scope>
    <source>
        <strain evidence="4">JCM 17589</strain>
    </source>
</reference>
<dbReference type="Proteomes" id="UP001501845">
    <property type="component" value="Unassembled WGS sequence"/>
</dbReference>
<dbReference type="InterPro" id="IPR047757">
    <property type="entry name" value="AfsA-like"/>
</dbReference>
<evidence type="ECO:0000256" key="1">
    <source>
        <dbReference type="SAM" id="MobiDB-lite"/>
    </source>
</evidence>
<evidence type="ECO:0000259" key="2">
    <source>
        <dbReference type="Pfam" id="PF03756"/>
    </source>
</evidence>
<evidence type="ECO:0000313" key="3">
    <source>
        <dbReference type="EMBL" id="GAA4123659.1"/>
    </source>
</evidence>
<dbReference type="NCBIfam" id="NF041195">
    <property type="entry name" value="ScbA_BarX_GamBu"/>
    <property type="match status" value="1"/>
</dbReference>
<organism evidence="3 4">
    <name type="scientific">Streptomyces tunisiensis</name>
    <dbReference type="NCBI Taxonomy" id="948699"/>
    <lineage>
        <taxon>Bacteria</taxon>
        <taxon>Bacillati</taxon>
        <taxon>Actinomycetota</taxon>
        <taxon>Actinomycetes</taxon>
        <taxon>Kitasatosporales</taxon>
        <taxon>Streptomycetaceae</taxon>
        <taxon>Streptomyces</taxon>
    </lineage>
</organism>
<feature type="compositionally biased region" description="Basic and acidic residues" evidence="1">
    <location>
        <begin position="1"/>
        <end position="10"/>
    </location>
</feature>
<dbReference type="RefSeq" id="WP_121720040.1">
    <property type="nucleotide sequence ID" value="NZ_BAABBU010000004.1"/>
</dbReference>
<comment type="caution">
    <text evidence="3">The sequence shown here is derived from an EMBL/GenBank/DDBJ whole genome shotgun (WGS) entry which is preliminary data.</text>
</comment>
<sequence length="351" mass="38423">MQQSRLRPEPRGAQGRSGPELDFQRTVSRRLVHRAAVAEVFVTDALVLGEDRFLVGGQWPRDHALYHPDAQRGSDPLLFAETVRQALVYLAHWHYEIPLGHRFVGYDMDFEITDPVALRVGGRPVPVELDASWEWTDRRPPRRYGARLEVALSVGGRACGRGSLRIVALDERSYRIIRGPQGGACAAPVAVEPRRRVEPALVGRLRNKDSVLAAGPSPAEWLLQPDLDHAILFDHPTDHLPLMVLLEGFRQLGHLMTCSAAPRPEGRAPALVSAAVDCLAFAELDVPTRLCVREDRTVDDVSAGDARTGRRLLRLDALQGDTLVASCASVWAPVSLATATGRPGGQSVSHA</sequence>
<accession>A0ABP7XQ04</accession>
<dbReference type="InterPro" id="IPR005509">
    <property type="entry name" value="AfsA_hotdog_dom"/>
</dbReference>
<feature type="region of interest" description="Disordered" evidence="1">
    <location>
        <begin position="1"/>
        <end position="20"/>
    </location>
</feature>
<evidence type="ECO:0000313" key="4">
    <source>
        <dbReference type="Proteomes" id="UP001501845"/>
    </source>
</evidence>